<dbReference type="EMBL" id="CP059066">
    <property type="protein sequence ID" value="QSQ10616.1"/>
    <property type="molecule type" value="Genomic_DNA"/>
</dbReference>
<protein>
    <submittedName>
        <fullName evidence="1">Uncharacterized protein</fullName>
    </submittedName>
</protein>
<organism evidence="1 2">
    <name type="scientific">Koleobacter methoxysyntrophicus</name>
    <dbReference type="NCBI Taxonomy" id="2751313"/>
    <lineage>
        <taxon>Bacteria</taxon>
        <taxon>Bacillati</taxon>
        <taxon>Bacillota</taxon>
        <taxon>Clostridia</taxon>
        <taxon>Koleobacterales</taxon>
        <taxon>Koleobacteraceae</taxon>
        <taxon>Koleobacter</taxon>
    </lineage>
</organism>
<gene>
    <name evidence="1" type="ORF">H0A61_03026</name>
</gene>
<dbReference type="AlphaFoldDB" id="A0A8A0RTZ7"/>
<evidence type="ECO:0000313" key="2">
    <source>
        <dbReference type="Proteomes" id="UP000662904"/>
    </source>
</evidence>
<dbReference type="KEGG" id="kme:H0A61_03026"/>
<reference evidence="1" key="1">
    <citation type="submission" date="2020-07" db="EMBL/GenBank/DDBJ databases">
        <title>Koleobacter methoxysyntrophicus gen. nov., sp. nov., a novel anaerobic bacterium isolated from deep subsurface oil field and proposal of Koleobacterales ord. nov. in the phylum Firmicutes.</title>
        <authorList>
            <person name="Sakamoto S."/>
            <person name="Tamaki H."/>
        </authorList>
    </citation>
    <scope>NUCLEOTIDE SEQUENCE</scope>
    <source>
        <strain evidence="1">NRmbB1</strain>
    </source>
</reference>
<keyword evidence="2" id="KW-1185">Reference proteome</keyword>
<sequence>MYIEGPIKLIKDEQGLRHYIDDPVRGPVPVYCGTQLKVIYNNGLIEGRYESSLTESDSAVKLYDPSGAYIIIPEGSIVIKE</sequence>
<proteinExistence type="predicted"/>
<evidence type="ECO:0000313" key="1">
    <source>
        <dbReference type="EMBL" id="QSQ10616.1"/>
    </source>
</evidence>
<dbReference type="RefSeq" id="WP_206707923.1">
    <property type="nucleotide sequence ID" value="NZ_CP059066.1"/>
</dbReference>
<accession>A0A8A0RTZ7</accession>
<name>A0A8A0RTZ7_9FIRM</name>
<dbReference type="Proteomes" id="UP000662904">
    <property type="component" value="Chromosome"/>
</dbReference>